<name>A0A9P0KKG6_ACAOB</name>
<accession>A0A9P0KKG6</accession>
<comment type="caution">
    <text evidence="1">The sequence shown here is derived from an EMBL/GenBank/DDBJ whole genome shotgun (WGS) entry which is preliminary data.</text>
</comment>
<keyword evidence="2" id="KW-1185">Reference proteome</keyword>
<reference evidence="1" key="1">
    <citation type="submission" date="2022-03" db="EMBL/GenBank/DDBJ databases">
        <authorList>
            <person name="Sayadi A."/>
        </authorList>
    </citation>
    <scope>NUCLEOTIDE SEQUENCE</scope>
</reference>
<dbReference type="EMBL" id="CAKOFQ010006857">
    <property type="protein sequence ID" value="CAH1977326.1"/>
    <property type="molecule type" value="Genomic_DNA"/>
</dbReference>
<dbReference type="AlphaFoldDB" id="A0A9P0KKG6"/>
<proteinExistence type="predicted"/>
<dbReference type="Proteomes" id="UP001152888">
    <property type="component" value="Unassembled WGS sequence"/>
</dbReference>
<evidence type="ECO:0000313" key="2">
    <source>
        <dbReference type="Proteomes" id="UP001152888"/>
    </source>
</evidence>
<protein>
    <submittedName>
        <fullName evidence="1">Uncharacterized protein</fullName>
    </submittedName>
</protein>
<sequence>MMTRLQIPAMMTAGKFFLLNLPTIISVINTSFSYAAMYRAVGQR</sequence>
<evidence type="ECO:0000313" key="1">
    <source>
        <dbReference type="EMBL" id="CAH1977326.1"/>
    </source>
</evidence>
<dbReference type="OrthoDB" id="8185860at2759"/>
<gene>
    <name evidence="1" type="ORF">ACAOBT_LOCUS12600</name>
</gene>
<organism evidence="1 2">
    <name type="scientific">Acanthoscelides obtectus</name>
    <name type="common">Bean weevil</name>
    <name type="synonym">Bruchus obtectus</name>
    <dbReference type="NCBI Taxonomy" id="200917"/>
    <lineage>
        <taxon>Eukaryota</taxon>
        <taxon>Metazoa</taxon>
        <taxon>Ecdysozoa</taxon>
        <taxon>Arthropoda</taxon>
        <taxon>Hexapoda</taxon>
        <taxon>Insecta</taxon>
        <taxon>Pterygota</taxon>
        <taxon>Neoptera</taxon>
        <taxon>Endopterygota</taxon>
        <taxon>Coleoptera</taxon>
        <taxon>Polyphaga</taxon>
        <taxon>Cucujiformia</taxon>
        <taxon>Chrysomeloidea</taxon>
        <taxon>Chrysomelidae</taxon>
        <taxon>Bruchinae</taxon>
        <taxon>Bruchini</taxon>
        <taxon>Acanthoscelides</taxon>
    </lineage>
</organism>